<evidence type="ECO:0000313" key="3">
    <source>
        <dbReference type="EMBL" id="MDP9958766.1"/>
    </source>
</evidence>
<accession>A0ABT9SIW4</accession>
<name>A0ABT9SIW4_9FLAO</name>
<proteinExistence type="predicted"/>
<sequence length="96" mass="10244">MKKTILAGLLLATFSTSFMSANTKKLTDSSEEKFCCWYAVSYETKQEGSCTVTYKVVTKYFLCCRLASTRTVSSKSCVTNPGGSGGPGNPGGSSKK</sequence>
<feature type="chain" id="PRO_5046038398" evidence="2">
    <location>
        <begin position="22"/>
        <end position="96"/>
    </location>
</feature>
<reference evidence="3 4" key="1">
    <citation type="submission" date="2023-07" db="EMBL/GenBank/DDBJ databases">
        <title>Sorghum-associated microbial communities from plants grown in Nebraska, USA.</title>
        <authorList>
            <person name="Schachtman D."/>
        </authorList>
    </citation>
    <scope>NUCLEOTIDE SEQUENCE [LARGE SCALE GENOMIC DNA]</scope>
    <source>
        <strain evidence="3 4">CC351</strain>
    </source>
</reference>
<evidence type="ECO:0000256" key="1">
    <source>
        <dbReference type="SAM" id="MobiDB-lite"/>
    </source>
</evidence>
<dbReference type="Proteomes" id="UP001235513">
    <property type="component" value="Unassembled WGS sequence"/>
</dbReference>
<keyword evidence="2" id="KW-0732">Signal</keyword>
<keyword evidence="4" id="KW-1185">Reference proteome</keyword>
<evidence type="ECO:0000313" key="4">
    <source>
        <dbReference type="Proteomes" id="UP001235513"/>
    </source>
</evidence>
<evidence type="ECO:0000256" key="2">
    <source>
        <dbReference type="SAM" id="SignalP"/>
    </source>
</evidence>
<dbReference type="RefSeq" id="WP_306841048.1">
    <property type="nucleotide sequence ID" value="NZ_JAUSRL010000001.1"/>
</dbReference>
<comment type="caution">
    <text evidence="3">The sequence shown here is derived from an EMBL/GenBank/DDBJ whole genome shotgun (WGS) entry which is preliminary data.</text>
</comment>
<dbReference type="EMBL" id="JAUSRL010000001">
    <property type="protein sequence ID" value="MDP9958766.1"/>
    <property type="molecule type" value="Genomic_DNA"/>
</dbReference>
<feature type="compositionally biased region" description="Gly residues" evidence="1">
    <location>
        <begin position="82"/>
        <end position="96"/>
    </location>
</feature>
<feature type="signal peptide" evidence="2">
    <location>
        <begin position="1"/>
        <end position="21"/>
    </location>
</feature>
<feature type="region of interest" description="Disordered" evidence="1">
    <location>
        <begin position="71"/>
        <end position="96"/>
    </location>
</feature>
<protein>
    <submittedName>
        <fullName evidence="3">Uncharacterized protein</fullName>
    </submittedName>
</protein>
<gene>
    <name evidence="3" type="ORF">J2T04_000633</name>
</gene>
<organism evidence="3 4">
    <name type="scientific">Chryseobacterium lathyri</name>
    <dbReference type="NCBI Taxonomy" id="395933"/>
    <lineage>
        <taxon>Bacteria</taxon>
        <taxon>Pseudomonadati</taxon>
        <taxon>Bacteroidota</taxon>
        <taxon>Flavobacteriia</taxon>
        <taxon>Flavobacteriales</taxon>
        <taxon>Weeksellaceae</taxon>
        <taxon>Chryseobacterium group</taxon>
        <taxon>Chryseobacterium</taxon>
    </lineage>
</organism>